<keyword evidence="10" id="KW-1185">Reference proteome</keyword>
<evidence type="ECO:0000256" key="3">
    <source>
        <dbReference type="ARBA" id="ARBA00022792"/>
    </source>
</evidence>
<dbReference type="PANTHER" id="PTHR10510:SF13">
    <property type="entry name" value="CYTOCHROME C OXIDASE SUBUNIT 7A-LIKE-RELATED"/>
    <property type="match status" value="1"/>
</dbReference>
<dbReference type="VEuPathDB" id="VectorBase:AALFPA_073489"/>
<dbReference type="Proteomes" id="UP000069940">
    <property type="component" value="Unassembled WGS sequence"/>
</dbReference>
<dbReference type="GO" id="GO:0005743">
    <property type="term" value="C:mitochondrial inner membrane"/>
    <property type="evidence" value="ECO:0007669"/>
    <property type="project" value="UniProtKB-SubCell"/>
</dbReference>
<evidence type="ECO:0000256" key="2">
    <source>
        <dbReference type="ARBA" id="ARBA00009331"/>
    </source>
</evidence>
<keyword evidence="6 7" id="KW-0472">Membrane</keyword>
<evidence type="ECO:0000313" key="8">
    <source>
        <dbReference type="EMBL" id="JAC06775.1"/>
    </source>
</evidence>
<keyword evidence="4" id="KW-0809">Transit peptide</keyword>
<dbReference type="STRING" id="7160.A0A023ED33"/>
<keyword evidence="5" id="KW-0496">Mitochondrion</keyword>
<dbReference type="FunFam" id="4.10.91.10:FF:000001">
    <property type="entry name" value="Cytochrome c oxidase subunit 7A1, mitochondrial"/>
    <property type="match status" value="1"/>
</dbReference>
<dbReference type="GO" id="GO:0006123">
    <property type="term" value="P:mitochondrial electron transport, cytochrome c to oxygen"/>
    <property type="evidence" value="ECO:0007669"/>
    <property type="project" value="InterPro"/>
</dbReference>
<dbReference type="EMBL" id="GAPW01006820">
    <property type="protein sequence ID" value="JAC06778.1"/>
    <property type="molecule type" value="mRNA"/>
</dbReference>
<dbReference type="VEuPathDB" id="VectorBase:AALF011381"/>
<evidence type="ECO:0000256" key="1">
    <source>
        <dbReference type="ARBA" id="ARBA00004273"/>
    </source>
</evidence>
<dbReference type="InterPro" id="IPR039297">
    <property type="entry name" value="COX7a"/>
</dbReference>
<evidence type="ECO:0000256" key="7">
    <source>
        <dbReference type="SAM" id="Phobius"/>
    </source>
</evidence>
<name>A0A023ED33_AEDAL</name>
<dbReference type="OrthoDB" id="5966508at2759"/>
<reference evidence="9" key="3">
    <citation type="submission" date="2025-05" db="UniProtKB">
        <authorList>
            <consortium name="EnsemblMetazoa"/>
        </authorList>
    </citation>
    <scope>IDENTIFICATION</scope>
    <source>
        <strain evidence="9">Foshan</strain>
    </source>
</reference>
<dbReference type="InterPro" id="IPR003177">
    <property type="entry name" value="Cytc_oxidase_su7a_met"/>
</dbReference>
<dbReference type="GO" id="GO:0045277">
    <property type="term" value="C:respiratory chain complex IV"/>
    <property type="evidence" value="ECO:0007669"/>
    <property type="project" value="InterPro"/>
</dbReference>
<evidence type="ECO:0000256" key="4">
    <source>
        <dbReference type="ARBA" id="ARBA00022946"/>
    </source>
</evidence>
<evidence type="ECO:0000256" key="5">
    <source>
        <dbReference type="ARBA" id="ARBA00023128"/>
    </source>
</evidence>
<accession>A0A023ED33</accession>
<dbReference type="KEGG" id="aalb:109420849"/>
<comment type="subcellular location">
    <subcellularLocation>
        <location evidence="1">Mitochondrion inner membrane</location>
    </subcellularLocation>
</comment>
<dbReference type="AlphaFoldDB" id="A0A023ED33"/>
<gene>
    <name evidence="9" type="primary">109420849</name>
</gene>
<dbReference type="PANTHER" id="PTHR10510">
    <property type="entry name" value="CYTOCHROME C OXIDASE POLYPEPTIDE 7A"/>
    <property type="match status" value="1"/>
</dbReference>
<organism evidence="8">
    <name type="scientific">Aedes albopictus</name>
    <name type="common">Asian tiger mosquito</name>
    <name type="synonym">Stegomyia albopicta</name>
    <dbReference type="NCBI Taxonomy" id="7160"/>
    <lineage>
        <taxon>Eukaryota</taxon>
        <taxon>Metazoa</taxon>
        <taxon>Ecdysozoa</taxon>
        <taxon>Arthropoda</taxon>
        <taxon>Hexapoda</taxon>
        <taxon>Insecta</taxon>
        <taxon>Pterygota</taxon>
        <taxon>Neoptera</taxon>
        <taxon>Endopterygota</taxon>
        <taxon>Diptera</taxon>
        <taxon>Nematocera</taxon>
        <taxon>Culicoidea</taxon>
        <taxon>Culicidae</taxon>
        <taxon>Culicinae</taxon>
        <taxon>Aedini</taxon>
        <taxon>Aedes</taxon>
        <taxon>Stegomyia</taxon>
    </lineage>
</organism>
<sequence>MGHQEPKVYISDKLPDSLRKSMQLFQAKNELPVFLKGGPADKVLYLTTVALCGVGILGIVRVIYTMGFAKKKAD</sequence>
<evidence type="ECO:0000313" key="9">
    <source>
        <dbReference type="EnsemblMetazoa" id="AALFPA23_010264.P14307"/>
    </source>
</evidence>
<feature type="transmembrane region" description="Helical" evidence="7">
    <location>
        <begin position="43"/>
        <end position="64"/>
    </location>
</feature>
<dbReference type="EMBL" id="GAPW01006821">
    <property type="protein sequence ID" value="JAC06777.1"/>
    <property type="molecule type" value="mRNA"/>
</dbReference>
<keyword evidence="7" id="KW-0812">Transmembrane</keyword>
<evidence type="ECO:0000256" key="6">
    <source>
        <dbReference type="ARBA" id="ARBA00023136"/>
    </source>
</evidence>
<comment type="similarity">
    <text evidence="2">Belongs to the cytochrome c oxidase VIIa family.</text>
</comment>
<dbReference type="EnsemblMetazoa" id="AALFPA23_010264.R14307">
    <property type="protein sequence ID" value="AALFPA23_010264.P14307"/>
    <property type="gene ID" value="AALFPA23_010264"/>
</dbReference>
<protein>
    <submittedName>
        <fullName evidence="8">Putative cytochrome c oxidase subunit viia</fullName>
    </submittedName>
</protein>
<proteinExistence type="evidence at transcript level"/>
<dbReference type="InterPro" id="IPR036539">
    <property type="entry name" value="Cyt_c_oxidase_su7a_sf"/>
</dbReference>
<dbReference type="Gene3D" id="4.10.91.10">
    <property type="entry name" value="Cytochrome c oxidase, subunit VIIa"/>
    <property type="match status" value="1"/>
</dbReference>
<reference evidence="8" key="1">
    <citation type="journal article" date="2014" name="PLoS Negl. Trop. Dis.">
        <title>Identification and characterization of seminal fluid proteins in the Asian tiger mosquito, Aedes albopictus.</title>
        <authorList>
            <person name="Boes K.E."/>
            <person name="Ribeiro J.M."/>
            <person name="Wong A."/>
            <person name="Harrington L.C."/>
            <person name="Wolfner M.F."/>
            <person name="Sirot L.K."/>
        </authorList>
    </citation>
    <scope>NUCLEOTIDE SEQUENCE</scope>
    <source>
        <tissue evidence="8">Reproductive organs</tissue>
    </source>
</reference>
<dbReference type="EMBL" id="GAPW01006823">
    <property type="protein sequence ID" value="JAC06775.1"/>
    <property type="molecule type" value="mRNA"/>
</dbReference>
<dbReference type="GO" id="GO:0097250">
    <property type="term" value="P:mitochondrial respirasome assembly"/>
    <property type="evidence" value="ECO:0007669"/>
    <property type="project" value="TreeGrafter"/>
</dbReference>
<dbReference type="SUPFAM" id="SSF81419">
    <property type="entry name" value="Mitochondrial cytochrome c oxidase subunit VIIa"/>
    <property type="match status" value="1"/>
</dbReference>
<dbReference type="VEuPathDB" id="VectorBase:AALC636_010533"/>
<dbReference type="Pfam" id="PF02238">
    <property type="entry name" value="COX7a"/>
    <property type="match status" value="1"/>
</dbReference>
<dbReference type="GO" id="GO:0002082">
    <property type="term" value="P:regulation of oxidative phosphorylation"/>
    <property type="evidence" value="ECO:0007669"/>
    <property type="project" value="TreeGrafter"/>
</dbReference>
<keyword evidence="7" id="KW-1133">Transmembrane helix</keyword>
<reference evidence="10" key="2">
    <citation type="journal article" date="2015" name="Proc. Natl. Acad. Sci. U.S.A.">
        <title>Genome sequence of the Asian Tiger mosquito, Aedes albopictus, reveals insights into its biology, genetics, and evolution.</title>
        <authorList>
            <person name="Chen X.G."/>
            <person name="Jiang X."/>
            <person name="Gu J."/>
            <person name="Xu M."/>
            <person name="Wu Y."/>
            <person name="Deng Y."/>
            <person name="Zhang C."/>
            <person name="Bonizzoni M."/>
            <person name="Dermauw W."/>
            <person name="Vontas J."/>
            <person name="Armbruster P."/>
            <person name="Huang X."/>
            <person name="Yang Y."/>
            <person name="Zhang H."/>
            <person name="He W."/>
            <person name="Peng H."/>
            <person name="Liu Y."/>
            <person name="Wu K."/>
            <person name="Chen J."/>
            <person name="Lirakis M."/>
            <person name="Topalis P."/>
            <person name="Van Leeuwen T."/>
            <person name="Hall A.B."/>
            <person name="Jiang X."/>
            <person name="Thorpe C."/>
            <person name="Mueller R.L."/>
            <person name="Sun C."/>
            <person name="Waterhouse R.M."/>
            <person name="Yan G."/>
            <person name="Tu Z.J."/>
            <person name="Fang X."/>
            <person name="James A.A."/>
        </authorList>
    </citation>
    <scope>NUCLEOTIDE SEQUENCE [LARGE SCALE GENOMIC DNA]</scope>
    <source>
        <strain evidence="10">Foshan</strain>
    </source>
</reference>
<evidence type="ECO:0000313" key="10">
    <source>
        <dbReference type="Proteomes" id="UP000069940"/>
    </source>
</evidence>
<keyword evidence="3" id="KW-0999">Mitochondrion inner membrane</keyword>
<dbReference type="EMBL" id="GAPW01006822">
    <property type="protein sequence ID" value="JAC06776.1"/>
    <property type="molecule type" value="mRNA"/>
</dbReference>
<dbReference type="CDD" id="cd00928">
    <property type="entry name" value="Cyt_c_Oxidase_VIIa"/>
    <property type="match status" value="1"/>
</dbReference>